<evidence type="ECO:0000313" key="3">
    <source>
        <dbReference type="Proteomes" id="UP000789901"/>
    </source>
</evidence>
<reference evidence="2 3" key="1">
    <citation type="submission" date="2021-06" db="EMBL/GenBank/DDBJ databases">
        <authorList>
            <person name="Kallberg Y."/>
            <person name="Tangrot J."/>
            <person name="Rosling A."/>
        </authorList>
    </citation>
    <scope>NUCLEOTIDE SEQUENCE [LARGE SCALE GENOMIC DNA]</scope>
    <source>
        <strain evidence="2 3">120-4 pot B 10/14</strain>
    </source>
</reference>
<keyword evidence="1" id="KW-0732">Signal</keyword>
<accession>A0ABN7VL77</accession>
<dbReference type="Proteomes" id="UP000789901">
    <property type="component" value="Unassembled WGS sequence"/>
</dbReference>
<proteinExistence type="predicted"/>
<gene>
    <name evidence="2" type="ORF">GMARGA_LOCUS19697</name>
</gene>
<sequence length="677" mass="75679">MKISNYLIFNFVTIILVFLPSGLTQVSVRYSTFTYPEITNQPNLTGTQPQILTFTHYNDNSGTAVVRIARVNYYNTATNSYCYEQRLLLRVIQINGRVIELNYEDATEIQDINYCAVRSTNWQPNEFIVNNITPKKGFLRLSAVNDINGGSSFKWSQYGYNGNGVFFSLTNDTVPIVNSYSTSFQVTVFATLNDGYAIVYANTTNNPSAPDPLSTQLTAKAGIYAILLNYNQTSTSKRIILYEMTSSNLTFSSLFCSVDYVSIGHTCIISANQTVYTPTNINITYYPNLTTTTLVGATTTTSVPILNTPVNITIVDNTVPPNITSKLFDIKIRFLSTGSVISLTPIFNITSNNIISIISIRTLPLGGYAYITRQFNQQNINFDFSLYNELDQLYTDWTFPLLPILSNMNGAFDVLQNNTILVALNGSTTTWSCFVIDLPKLAPQIDLLLNTDTINITYYDRISLSDGNLTIYQTINITKIPRLMINSRTCDASKCIPLGTILNLKVLTSTFNDPGGKYSIEIDNNFVKNSDYNEPILGIDPNIWNFQTNNNVTLNQKRTGDVRGKLRLTASGTTYFLSLNDSGRNDFFTGLINELLVIIPTEQGRLDSSKLHQNDPSNTDLLLISLIVYEMKNGDKKNATAIQNDLDQLIRNKYVTGISLFGNQTLLLDEKYGFQPS</sequence>
<feature type="chain" id="PRO_5045115354" evidence="1">
    <location>
        <begin position="25"/>
        <end position="677"/>
    </location>
</feature>
<keyword evidence="3" id="KW-1185">Reference proteome</keyword>
<organism evidence="2 3">
    <name type="scientific">Gigaspora margarita</name>
    <dbReference type="NCBI Taxonomy" id="4874"/>
    <lineage>
        <taxon>Eukaryota</taxon>
        <taxon>Fungi</taxon>
        <taxon>Fungi incertae sedis</taxon>
        <taxon>Mucoromycota</taxon>
        <taxon>Glomeromycotina</taxon>
        <taxon>Glomeromycetes</taxon>
        <taxon>Diversisporales</taxon>
        <taxon>Gigasporaceae</taxon>
        <taxon>Gigaspora</taxon>
    </lineage>
</organism>
<comment type="caution">
    <text evidence="2">The sequence shown here is derived from an EMBL/GenBank/DDBJ whole genome shotgun (WGS) entry which is preliminary data.</text>
</comment>
<feature type="signal peptide" evidence="1">
    <location>
        <begin position="1"/>
        <end position="24"/>
    </location>
</feature>
<protein>
    <submittedName>
        <fullName evidence="2">14270_t:CDS:1</fullName>
    </submittedName>
</protein>
<name>A0ABN7VL77_GIGMA</name>
<feature type="non-terminal residue" evidence="2">
    <location>
        <position position="677"/>
    </location>
</feature>
<evidence type="ECO:0000313" key="2">
    <source>
        <dbReference type="EMBL" id="CAG8780777.1"/>
    </source>
</evidence>
<evidence type="ECO:0000256" key="1">
    <source>
        <dbReference type="SAM" id="SignalP"/>
    </source>
</evidence>
<dbReference type="EMBL" id="CAJVQB010016627">
    <property type="protein sequence ID" value="CAG8780777.1"/>
    <property type="molecule type" value="Genomic_DNA"/>
</dbReference>